<dbReference type="SMART" id="SM00115">
    <property type="entry name" value="CASc"/>
    <property type="match status" value="1"/>
</dbReference>
<organism evidence="4 5">
    <name type="scientific">Pseudorhodoplanes sinuspersici</name>
    <dbReference type="NCBI Taxonomy" id="1235591"/>
    <lineage>
        <taxon>Bacteria</taxon>
        <taxon>Pseudomonadati</taxon>
        <taxon>Pseudomonadota</taxon>
        <taxon>Alphaproteobacteria</taxon>
        <taxon>Hyphomicrobiales</taxon>
        <taxon>Pseudorhodoplanes</taxon>
    </lineage>
</organism>
<dbReference type="Pfam" id="PF00656">
    <property type="entry name" value="Peptidase_C14"/>
    <property type="match status" value="1"/>
</dbReference>
<reference evidence="4 5" key="1">
    <citation type="submission" date="2017-05" db="EMBL/GenBank/DDBJ databases">
        <title>Full genome sequence of Pseudorhodoplanes sinuspersici.</title>
        <authorList>
            <person name="Dastgheib S.M.M."/>
            <person name="Shavandi M."/>
            <person name="Tirandaz H."/>
        </authorList>
    </citation>
    <scope>NUCLEOTIDE SEQUENCE [LARGE SCALE GENOMIC DNA]</scope>
    <source>
        <strain evidence="4 5">RIPI110</strain>
    </source>
</reference>
<dbReference type="InterPro" id="IPR029030">
    <property type="entry name" value="Caspase-like_dom_sf"/>
</dbReference>
<evidence type="ECO:0000313" key="5">
    <source>
        <dbReference type="Proteomes" id="UP000194137"/>
    </source>
</evidence>
<comment type="similarity">
    <text evidence="1">Belongs to the peptidase C14A family.</text>
</comment>
<accession>A0A1W6ZWE5</accession>
<dbReference type="SUPFAM" id="SSF52129">
    <property type="entry name" value="Caspase-like"/>
    <property type="match status" value="1"/>
</dbReference>
<dbReference type="GO" id="GO:0004197">
    <property type="term" value="F:cysteine-type endopeptidase activity"/>
    <property type="evidence" value="ECO:0007669"/>
    <property type="project" value="InterPro"/>
</dbReference>
<gene>
    <name evidence="4" type="ORF">CAK95_19785</name>
</gene>
<dbReference type="PRINTS" id="PR00376">
    <property type="entry name" value="IL1BCENZYME"/>
</dbReference>
<dbReference type="PROSITE" id="PS50208">
    <property type="entry name" value="CASPASE_P20"/>
    <property type="match status" value="1"/>
</dbReference>
<dbReference type="InterPro" id="IPR001309">
    <property type="entry name" value="Pept_C14_p20"/>
</dbReference>
<evidence type="ECO:0000259" key="3">
    <source>
        <dbReference type="PROSITE" id="PS50208"/>
    </source>
</evidence>
<dbReference type="InterPro" id="IPR015917">
    <property type="entry name" value="Pept_C14A"/>
</dbReference>
<name>A0A1W6ZWE5_9HYPH</name>
<dbReference type="AlphaFoldDB" id="A0A1W6ZWE5"/>
<dbReference type="STRING" id="1235591.CAK95_19785"/>
<evidence type="ECO:0000256" key="1">
    <source>
        <dbReference type="ARBA" id="ARBA00010134"/>
    </source>
</evidence>
<keyword evidence="5" id="KW-1185">Reference proteome</keyword>
<dbReference type="KEGG" id="psin:CAK95_19785"/>
<sequence>MPRHGHQALVIWVNRRQWGCDEPSRQRALPMEDIMFRKGFASFVVAAAATAVLWTGSASAQVRTAALENGVPALTAATNENRIALVIGNSAYKNNKPLNNPANDAQAVSQLLNTAGFEVVMAFDLNRDVMKQTVAEFAARINEKGPNTVAMVYYAGHGLQVDGENYLVPVDAKFESETDLVENGVKLADVMSALEAVPSKARIVILDACRNNPFTASGDAGGKGLAIVDAPAGSIVAYSTAPGTEAFDGLGRHSPYAAAFMRTVKQPNMPIEQVFKKVRVLVHESTDSKQTPWESSSLTSDFVFFTNAVNGGGAAPVPAQAPVKLALADLGSRPVNVAYEAVVAEDSIEYYEEFVRLYPTDPLCDRIRRLLSRRQQMIAWQNVTHRNSPDAYASFVSRFSDSDLVRAARRLQERPRLVNIAFPKRDEGRFGDGRFGNGGIKIGNLGNNRPIIDFPRGNGGRPVIGFPRNSNGGRPVVNPQVGNGGNNGGRPVIGFPQNGQNGSRPFPNGNTGINGSGQPNANNSGGRVIPFPNGNTGINGSGRPNANNSGNRVIPFPQNGNRPGQVAKLPQNGNLGINPSAGRPITNRQQIGNQGINPNAGRPIFNRPQIGNQRISPNIGRATILPRPSFQPRVASGGNFGGSNRFVSNGGGGGGRFGGGFGGRR</sequence>
<dbReference type="PANTHER" id="PTHR22576">
    <property type="entry name" value="MUCOSA ASSOCIATED LYMPHOID TISSUE LYMPHOMA TRANSLOCATION PROTEIN 1/PARACASPASE"/>
    <property type="match status" value="1"/>
</dbReference>
<feature type="domain" description="Caspase family p20" evidence="3">
    <location>
        <begin position="80"/>
        <end position="213"/>
    </location>
</feature>
<feature type="compositionally biased region" description="Polar residues" evidence="2">
    <location>
        <begin position="497"/>
        <end position="525"/>
    </location>
</feature>
<feature type="compositionally biased region" description="Polar residues" evidence="2">
    <location>
        <begin position="586"/>
        <end position="597"/>
    </location>
</feature>
<evidence type="ECO:0000313" key="4">
    <source>
        <dbReference type="EMBL" id="ARQ01085.1"/>
    </source>
</evidence>
<feature type="compositionally biased region" description="Polar residues" evidence="2">
    <location>
        <begin position="533"/>
        <end position="551"/>
    </location>
</feature>
<proteinExistence type="inferred from homology"/>
<dbReference type="InterPro" id="IPR011600">
    <property type="entry name" value="Pept_C14_caspase"/>
</dbReference>
<dbReference type="Gene3D" id="3.40.50.1460">
    <property type="match status" value="1"/>
</dbReference>
<dbReference type="Proteomes" id="UP000194137">
    <property type="component" value="Chromosome"/>
</dbReference>
<feature type="region of interest" description="Disordered" evidence="2">
    <location>
        <begin position="497"/>
        <end position="615"/>
    </location>
</feature>
<dbReference type="EMBL" id="CP021112">
    <property type="protein sequence ID" value="ARQ01085.1"/>
    <property type="molecule type" value="Genomic_DNA"/>
</dbReference>
<dbReference type="GO" id="GO:0006508">
    <property type="term" value="P:proteolysis"/>
    <property type="evidence" value="ECO:0007669"/>
    <property type="project" value="InterPro"/>
</dbReference>
<protein>
    <recommendedName>
        <fullName evidence="3">Caspase family p20 domain-containing protein</fullName>
    </recommendedName>
</protein>
<evidence type="ECO:0000256" key="2">
    <source>
        <dbReference type="SAM" id="MobiDB-lite"/>
    </source>
</evidence>
<dbReference type="PANTHER" id="PTHR22576:SF37">
    <property type="entry name" value="MUCOSA-ASSOCIATED LYMPHOID TISSUE LYMPHOMA TRANSLOCATION PROTEIN 1"/>
    <property type="match status" value="1"/>
</dbReference>
<dbReference type="InterPro" id="IPR052039">
    <property type="entry name" value="Caspase-related_regulators"/>
</dbReference>